<keyword evidence="9 24" id="KW-0812">Transmembrane</keyword>
<evidence type="ECO:0000256" key="18">
    <source>
        <dbReference type="ARBA" id="ARBA00023209"/>
    </source>
</evidence>
<comment type="cofactor">
    <cofactor evidence="23">
        <name>Mg(2+)</name>
        <dbReference type="ChEBI" id="CHEBI:18420"/>
    </cofactor>
    <text evidence="23">Mn(2+), Zn(2+), Cd(2+) and Co(2+) support activity to lesser extents.</text>
</comment>
<keyword evidence="15 24" id="KW-1133">Transmembrane helix</keyword>
<evidence type="ECO:0000256" key="12">
    <source>
        <dbReference type="ARBA" id="ARBA00022777"/>
    </source>
</evidence>
<feature type="binding site" evidence="22">
    <location>
        <position position="77"/>
    </location>
    <ligand>
        <name>ATP</name>
        <dbReference type="ChEBI" id="CHEBI:30616"/>
    </ligand>
</feature>
<comment type="function">
    <text evidence="24">Catalyzes the ATP-dependent phosphorylation of sn-l,2-diacylglycerol (DAG) to phosphatidic acid. Involved in the recycling of diacylglycerol produced as a by-product during membrane-derived oligosaccharide (MDO) biosynthesis.</text>
</comment>
<keyword evidence="13 22" id="KW-0067">ATP-binding</keyword>
<dbReference type="InterPro" id="IPR033718">
    <property type="entry name" value="DAGK_prok"/>
</dbReference>
<dbReference type="RefSeq" id="WP_092678286.1">
    <property type="nucleotide sequence ID" value="NZ_FOGC01000017.1"/>
</dbReference>
<gene>
    <name evidence="25" type="ORF">SAMN05216522_11712</name>
</gene>
<dbReference type="GO" id="GO:0005886">
    <property type="term" value="C:plasma membrane"/>
    <property type="evidence" value="ECO:0007669"/>
    <property type="project" value="UniProtKB-SubCell"/>
</dbReference>
<feature type="binding site" evidence="21">
    <location>
        <position position="10"/>
    </location>
    <ligand>
        <name>substrate</name>
    </ligand>
</feature>
<feature type="binding site" evidence="23">
    <location>
        <position position="29"/>
    </location>
    <ligand>
        <name>a divalent metal cation</name>
        <dbReference type="ChEBI" id="CHEBI:60240"/>
    </ligand>
</feature>
<proteinExistence type="inferred from homology"/>
<feature type="binding site" evidence="21">
    <location>
        <begin position="31"/>
        <end position="35"/>
    </location>
    <ligand>
        <name>substrate</name>
    </ligand>
</feature>
<feature type="binding site" evidence="21">
    <location>
        <begin position="14"/>
        <end position="19"/>
    </location>
    <ligand>
        <name>substrate</name>
    </ligand>
</feature>
<dbReference type="EMBL" id="FOGC01000017">
    <property type="protein sequence ID" value="SER25361.1"/>
    <property type="molecule type" value="Genomic_DNA"/>
</dbReference>
<evidence type="ECO:0000256" key="14">
    <source>
        <dbReference type="ARBA" id="ARBA00022842"/>
    </source>
</evidence>
<keyword evidence="16 24" id="KW-0443">Lipid metabolism</keyword>
<feature type="transmembrane region" description="Helical" evidence="24">
    <location>
        <begin position="101"/>
        <end position="124"/>
    </location>
</feature>
<feature type="binding site" evidence="23">
    <location>
        <position position="77"/>
    </location>
    <ligand>
        <name>a divalent metal cation</name>
        <dbReference type="ChEBI" id="CHEBI:60240"/>
    </ligand>
</feature>
<evidence type="ECO:0000256" key="8">
    <source>
        <dbReference type="ARBA" id="ARBA00022679"/>
    </source>
</evidence>
<feature type="binding site" evidence="22">
    <location>
        <begin position="95"/>
        <end position="96"/>
    </location>
    <ligand>
        <name>ATP</name>
        <dbReference type="ChEBI" id="CHEBI:30616"/>
    </ligand>
</feature>
<dbReference type="CDD" id="cd14264">
    <property type="entry name" value="DAGK_IM"/>
    <property type="match status" value="1"/>
</dbReference>
<evidence type="ECO:0000256" key="19">
    <source>
        <dbReference type="ARBA" id="ARBA00023264"/>
    </source>
</evidence>
<sequence>MTNQVTGLRRIINAAGYSWKGYKAAWRHEAAFRQETILGIIGTLVALLLPVSLLAKLVLIGSMVLVIIVELLNSAIEAVVDRFGEEWHTLCGRAKDMGSAAVLLALLWSLVVWVALLIESWHYYFP</sequence>
<evidence type="ECO:0000256" key="5">
    <source>
        <dbReference type="ARBA" id="ARBA00022475"/>
    </source>
</evidence>
<evidence type="ECO:0000256" key="7">
    <source>
        <dbReference type="ARBA" id="ARBA00022519"/>
    </source>
</evidence>
<evidence type="ECO:0000256" key="1">
    <source>
        <dbReference type="ARBA" id="ARBA00004429"/>
    </source>
</evidence>
<comment type="catalytic activity">
    <reaction evidence="24">
        <text>a 1,2-diacyl-sn-glycerol + ATP = a 1,2-diacyl-sn-glycero-3-phosphate + ADP + H(+)</text>
        <dbReference type="Rhea" id="RHEA:10272"/>
        <dbReference type="ChEBI" id="CHEBI:15378"/>
        <dbReference type="ChEBI" id="CHEBI:17815"/>
        <dbReference type="ChEBI" id="CHEBI:30616"/>
        <dbReference type="ChEBI" id="CHEBI:58608"/>
        <dbReference type="ChEBI" id="CHEBI:456216"/>
        <dbReference type="EC" id="2.7.1.107"/>
    </reaction>
</comment>
<evidence type="ECO:0000256" key="4">
    <source>
        <dbReference type="ARBA" id="ARBA00017575"/>
    </source>
</evidence>
<feature type="binding site" evidence="22">
    <location>
        <position position="10"/>
    </location>
    <ligand>
        <name>ATP</name>
        <dbReference type="ChEBI" id="CHEBI:30616"/>
    </ligand>
</feature>
<evidence type="ECO:0000313" key="26">
    <source>
        <dbReference type="Proteomes" id="UP000242515"/>
    </source>
</evidence>
<keyword evidence="11 22" id="KW-0547">Nucleotide-binding</keyword>
<keyword evidence="26" id="KW-1185">Reference proteome</keyword>
<dbReference type="GO" id="GO:0006654">
    <property type="term" value="P:phosphatidic acid biosynthetic process"/>
    <property type="evidence" value="ECO:0007669"/>
    <property type="project" value="InterPro"/>
</dbReference>
<evidence type="ECO:0000256" key="2">
    <source>
        <dbReference type="ARBA" id="ARBA00005967"/>
    </source>
</evidence>
<dbReference type="GO" id="GO:0046872">
    <property type="term" value="F:metal ion binding"/>
    <property type="evidence" value="ECO:0007669"/>
    <property type="project" value="UniProtKB-KW"/>
</dbReference>
<keyword evidence="8 24" id="KW-0808">Transferase</keyword>
<dbReference type="InterPro" id="IPR036945">
    <property type="entry name" value="DAGK_sf"/>
</dbReference>
<dbReference type="OrthoDB" id="9796011at2"/>
<feature type="binding site" evidence="22">
    <location>
        <begin position="86"/>
        <end position="88"/>
    </location>
    <ligand>
        <name>ATP</name>
        <dbReference type="ChEBI" id="CHEBI:30616"/>
    </ligand>
</feature>
<evidence type="ECO:0000256" key="20">
    <source>
        <dbReference type="PIRSR" id="PIRSR600829-1"/>
    </source>
</evidence>
<feature type="binding site" evidence="21">
    <location>
        <position position="70"/>
    </location>
    <ligand>
        <name>substrate</name>
    </ligand>
</feature>
<keyword evidence="18" id="KW-0594">Phospholipid biosynthesis</keyword>
<keyword evidence="10 23" id="KW-0479">Metal-binding</keyword>
<evidence type="ECO:0000256" key="22">
    <source>
        <dbReference type="PIRSR" id="PIRSR600829-3"/>
    </source>
</evidence>
<dbReference type="Gene3D" id="1.10.287.3610">
    <property type="match status" value="1"/>
</dbReference>
<keyword evidence="17 24" id="KW-0472">Membrane</keyword>
<keyword evidence="12 24" id="KW-0418">Kinase</keyword>
<dbReference type="Pfam" id="PF01219">
    <property type="entry name" value="DAGK_prokar"/>
    <property type="match status" value="1"/>
</dbReference>
<dbReference type="PROSITE" id="PS01069">
    <property type="entry name" value="DAGK_PROKAR"/>
    <property type="match status" value="1"/>
</dbReference>
<protein>
    <recommendedName>
        <fullName evidence="4 24">Diacylglycerol kinase</fullName>
        <ecNumber evidence="3 24">2.7.1.107</ecNumber>
    </recommendedName>
</protein>
<keyword evidence="5" id="KW-1003">Cell membrane</keyword>
<dbReference type="EC" id="2.7.1.107" evidence="3 24"/>
<dbReference type="GO" id="GO:0005524">
    <property type="term" value="F:ATP binding"/>
    <property type="evidence" value="ECO:0007669"/>
    <property type="project" value="UniProtKB-KW"/>
</dbReference>
<evidence type="ECO:0000256" key="13">
    <source>
        <dbReference type="ARBA" id="ARBA00022840"/>
    </source>
</evidence>
<evidence type="ECO:0000256" key="9">
    <source>
        <dbReference type="ARBA" id="ARBA00022692"/>
    </source>
</evidence>
<keyword evidence="6" id="KW-0444">Lipid biosynthesis</keyword>
<comment type="subcellular location">
    <subcellularLocation>
        <location evidence="1 24">Cell inner membrane</location>
        <topology evidence="1 24">Multi-pass membrane protein</topology>
    </subcellularLocation>
</comment>
<evidence type="ECO:0000256" key="6">
    <source>
        <dbReference type="ARBA" id="ARBA00022516"/>
    </source>
</evidence>
<keyword evidence="7 24" id="KW-0997">Cell inner membrane</keyword>
<organism evidence="25 26">
    <name type="scientific">Rosenbergiella nectarea</name>
    <dbReference type="NCBI Taxonomy" id="988801"/>
    <lineage>
        <taxon>Bacteria</taxon>
        <taxon>Pseudomonadati</taxon>
        <taxon>Pseudomonadota</taxon>
        <taxon>Gammaproteobacteria</taxon>
        <taxon>Enterobacterales</taxon>
        <taxon>Erwiniaceae</taxon>
        <taxon>Rosenbergiella</taxon>
    </lineage>
</organism>
<evidence type="ECO:0000256" key="17">
    <source>
        <dbReference type="ARBA" id="ARBA00023136"/>
    </source>
</evidence>
<name>A0A1H9MP51_9GAMM</name>
<dbReference type="PANTHER" id="PTHR34299:SF1">
    <property type="entry name" value="DIACYLGLYCEROL KINASE"/>
    <property type="match status" value="1"/>
</dbReference>
<feature type="active site" description="Proton acceptor" evidence="20">
    <location>
        <position position="70"/>
    </location>
</feature>
<accession>A0A1H9MP51</accession>
<evidence type="ECO:0000256" key="15">
    <source>
        <dbReference type="ARBA" id="ARBA00022989"/>
    </source>
</evidence>
<feature type="binding site" evidence="21">
    <location>
        <position position="99"/>
    </location>
    <ligand>
        <name>substrate</name>
    </ligand>
</feature>
<evidence type="ECO:0000256" key="23">
    <source>
        <dbReference type="PIRSR" id="PIRSR600829-4"/>
    </source>
</evidence>
<dbReference type="GO" id="GO:0004143">
    <property type="term" value="F:ATP-dependent diacylglycerol kinase activity"/>
    <property type="evidence" value="ECO:0007669"/>
    <property type="project" value="UniProtKB-EC"/>
</dbReference>
<dbReference type="PANTHER" id="PTHR34299">
    <property type="entry name" value="DIACYLGLYCEROL KINASE"/>
    <property type="match status" value="1"/>
</dbReference>
<evidence type="ECO:0000256" key="16">
    <source>
        <dbReference type="ARBA" id="ARBA00023098"/>
    </source>
</evidence>
<evidence type="ECO:0000313" key="25">
    <source>
        <dbReference type="EMBL" id="SER25361.1"/>
    </source>
</evidence>
<evidence type="ECO:0000256" key="10">
    <source>
        <dbReference type="ARBA" id="ARBA00022723"/>
    </source>
</evidence>
<comment type="similarity">
    <text evidence="2 24">Belongs to the bacterial diacylglycerol kinase family.</text>
</comment>
<evidence type="ECO:0000256" key="24">
    <source>
        <dbReference type="RuleBase" id="RU363065"/>
    </source>
</evidence>
<evidence type="ECO:0000256" key="21">
    <source>
        <dbReference type="PIRSR" id="PIRSR600829-2"/>
    </source>
</evidence>
<feature type="binding site" evidence="22">
    <location>
        <position position="29"/>
    </location>
    <ligand>
        <name>ATP</name>
        <dbReference type="ChEBI" id="CHEBI:30616"/>
    </ligand>
</feature>
<reference evidence="26" key="1">
    <citation type="submission" date="2016-10" db="EMBL/GenBank/DDBJ databases">
        <authorList>
            <person name="Varghese N."/>
            <person name="Submissions S."/>
        </authorList>
    </citation>
    <scope>NUCLEOTIDE SEQUENCE [LARGE SCALE GENOMIC DNA]</scope>
    <source>
        <strain evidence="26">8N4</strain>
    </source>
</reference>
<dbReference type="AlphaFoldDB" id="A0A1H9MP51"/>
<keyword evidence="19 24" id="KW-1208">Phospholipid metabolism</keyword>
<evidence type="ECO:0000256" key="3">
    <source>
        <dbReference type="ARBA" id="ARBA00012133"/>
    </source>
</evidence>
<evidence type="ECO:0000256" key="11">
    <source>
        <dbReference type="ARBA" id="ARBA00022741"/>
    </source>
</evidence>
<feature type="transmembrane region" description="Helical" evidence="24">
    <location>
        <begin position="59"/>
        <end position="80"/>
    </location>
</feature>
<dbReference type="Proteomes" id="UP000242515">
    <property type="component" value="Unassembled WGS sequence"/>
</dbReference>
<keyword evidence="14 23" id="KW-0460">Magnesium</keyword>
<dbReference type="STRING" id="988801.SAMN05216522_11712"/>
<feature type="binding site" evidence="22">
    <location>
        <position position="17"/>
    </location>
    <ligand>
        <name>ATP</name>
        <dbReference type="ChEBI" id="CHEBI:30616"/>
    </ligand>
</feature>
<feature type="transmembrane region" description="Helical" evidence="24">
    <location>
        <begin position="36"/>
        <end position="53"/>
    </location>
</feature>
<dbReference type="InterPro" id="IPR000829">
    <property type="entry name" value="DAGK"/>
</dbReference>